<gene>
    <name evidence="2" type="ORF">ASJ80_00075</name>
</gene>
<organism evidence="2 3">
    <name type="scientific">Methanobacterium bryantii</name>
    <dbReference type="NCBI Taxonomy" id="2161"/>
    <lineage>
        <taxon>Archaea</taxon>
        <taxon>Methanobacteriati</taxon>
        <taxon>Methanobacteriota</taxon>
        <taxon>Methanomada group</taxon>
        <taxon>Methanobacteria</taxon>
        <taxon>Methanobacteriales</taxon>
        <taxon>Methanobacteriaceae</taxon>
        <taxon>Methanobacterium</taxon>
    </lineage>
</organism>
<keyword evidence="3" id="KW-1185">Reference proteome</keyword>
<feature type="transmembrane region" description="Helical" evidence="1">
    <location>
        <begin position="28"/>
        <end position="61"/>
    </location>
</feature>
<dbReference type="OrthoDB" id="64860at2157"/>
<dbReference type="AlphaFoldDB" id="A0A2A2H233"/>
<accession>A0A2A2H233</accession>
<evidence type="ECO:0000256" key="1">
    <source>
        <dbReference type="SAM" id="Phobius"/>
    </source>
</evidence>
<dbReference type="EMBL" id="LMVM01000038">
    <property type="protein sequence ID" value="PAV03390.1"/>
    <property type="molecule type" value="Genomic_DNA"/>
</dbReference>
<proteinExistence type="predicted"/>
<keyword evidence="1" id="KW-0472">Membrane</keyword>
<name>A0A2A2H233_METBR</name>
<comment type="caution">
    <text evidence="2">The sequence shown here is derived from an EMBL/GenBank/DDBJ whole genome shotgun (WGS) entry which is preliminary data.</text>
</comment>
<dbReference type="Proteomes" id="UP000217784">
    <property type="component" value="Unassembled WGS sequence"/>
</dbReference>
<dbReference type="RefSeq" id="WP_069583261.1">
    <property type="nucleotide sequence ID" value="NZ_LMVM01000038.1"/>
</dbReference>
<evidence type="ECO:0000313" key="2">
    <source>
        <dbReference type="EMBL" id="PAV03390.1"/>
    </source>
</evidence>
<keyword evidence="1" id="KW-0812">Transmembrane</keyword>
<protein>
    <submittedName>
        <fullName evidence="2">Uncharacterized protein</fullName>
    </submittedName>
</protein>
<reference evidence="2 3" key="1">
    <citation type="journal article" date="2017" name="BMC Genomics">
        <title>Genomic analysis of methanogenic archaea reveals a shift towards energy conservation.</title>
        <authorList>
            <person name="Gilmore S.P."/>
            <person name="Henske J.K."/>
            <person name="Sexton J.A."/>
            <person name="Solomon K.V."/>
            <person name="Seppala S."/>
            <person name="Yoo J.I."/>
            <person name="Huyett L.M."/>
            <person name="Pressman A."/>
            <person name="Cogan J.Z."/>
            <person name="Kivenson V."/>
            <person name="Peng X."/>
            <person name="Tan Y."/>
            <person name="Valentine D.L."/>
            <person name="O'Malley M.A."/>
        </authorList>
    </citation>
    <scope>NUCLEOTIDE SEQUENCE [LARGE SCALE GENOMIC DNA]</scope>
    <source>
        <strain evidence="2 3">M.o.H.</strain>
    </source>
</reference>
<evidence type="ECO:0000313" key="3">
    <source>
        <dbReference type="Proteomes" id="UP000217784"/>
    </source>
</evidence>
<keyword evidence="1" id="KW-1133">Transmembrane helix</keyword>
<sequence>MVNAIIAALMSLIIPGTGQIVSGEVKKGIIFLAIEIILYVLFLTVSPSIVIISFLFAIYAAYDAYKGARSDTHASAV</sequence>